<reference evidence="1 2" key="1">
    <citation type="journal article" date="2015" name="Genome Announc.">
        <title>Draft Genome Sequence of a Heterotrophic Facultative Anaerobic Thermophilic Bacterium, Ardenticatena maritima Strain 110ST.</title>
        <authorList>
            <person name="Kawaichi S."/>
            <person name="Yoshida T."/>
            <person name="Sako Y."/>
            <person name="Nakamura R."/>
        </authorList>
    </citation>
    <scope>NUCLEOTIDE SEQUENCE [LARGE SCALE GENOMIC DNA]</scope>
    <source>
        <strain evidence="1 2">110S</strain>
    </source>
</reference>
<keyword evidence="2" id="KW-1185">Reference proteome</keyword>
<dbReference type="EMBL" id="BBZA01000116">
    <property type="protein sequence ID" value="GAP63139.1"/>
    <property type="molecule type" value="Genomic_DNA"/>
</dbReference>
<dbReference type="Proteomes" id="UP000037784">
    <property type="component" value="Unassembled WGS sequence"/>
</dbReference>
<proteinExistence type="predicted"/>
<organism evidence="1 2">
    <name type="scientific">Ardenticatena maritima</name>
    <dbReference type="NCBI Taxonomy" id="872965"/>
    <lineage>
        <taxon>Bacteria</taxon>
        <taxon>Bacillati</taxon>
        <taxon>Chloroflexota</taxon>
        <taxon>Ardenticatenia</taxon>
        <taxon>Ardenticatenales</taxon>
        <taxon>Ardenticatenaceae</taxon>
        <taxon>Ardenticatena</taxon>
    </lineage>
</organism>
<reference evidence="2" key="2">
    <citation type="submission" date="2015-08" db="EMBL/GenBank/DDBJ databases">
        <title>Draft Genome Sequence of a Heterotrophic Facultative Anaerobic Bacterium Ardenticatena maritima Strain 110S.</title>
        <authorList>
            <person name="Kawaichi S."/>
            <person name="Yoshida T."/>
            <person name="Sako Y."/>
            <person name="Nakamura R."/>
        </authorList>
    </citation>
    <scope>NUCLEOTIDE SEQUENCE [LARGE SCALE GENOMIC DNA]</scope>
    <source>
        <strain evidence="2">110S</strain>
    </source>
</reference>
<accession>A0A0M8K9D1</accession>
<sequence>MAYRLQDRGEVLEQCWKTCNPLLEGAVFLTFRRLFVRCPFVSKEQ</sequence>
<gene>
    <name evidence="1" type="ORF">ARMA_1562</name>
</gene>
<dbReference type="InParanoid" id="A0A0M8K9D1"/>
<evidence type="ECO:0000313" key="1">
    <source>
        <dbReference type="EMBL" id="GAP63139.1"/>
    </source>
</evidence>
<comment type="caution">
    <text evidence="1">The sequence shown here is derived from an EMBL/GenBank/DDBJ whole genome shotgun (WGS) entry which is preliminary data.</text>
</comment>
<name>A0A0M8K9D1_9CHLR</name>
<evidence type="ECO:0000313" key="2">
    <source>
        <dbReference type="Proteomes" id="UP000037784"/>
    </source>
</evidence>
<dbReference type="AlphaFoldDB" id="A0A0M8K9D1"/>
<protein>
    <submittedName>
        <fullName evidence="1">Uncharacterized protein</fullName>
    </submittedName>
</protein>